<accession>A0ABW5LYV3</accession>
<evidence type="ECO:0000313" key="2">
    <source>
        <dbReference type="EMBL" id="MFD2569204.1"/>
    </source>
</evidence>
<organism evidence="2 3">
    <name type="scientific">Spirosoma soli</name>
    <dbReference type="NCBI Taxonomy" id="1770529"/>
    <lineage>
        <taxon>Bacteria</taxon>
        <taxon>Pseudomonadati</taxon>
        <taxon>Bacteroidota</taxon>
        <taxon>Cytophagia</taxon>
        <taxon>Cytophagales</taxon>
        <taxon>Cytophagaceae</taxon>
        <taxon>Spirosoma</taxon>
    </lineage>
</organism>
<proteinExistence type="predicted"/>
<name>A0ABW5LYV3_9BACT</name>
<dbReference type="InterPro" id="IPR014922">
    <property type="entry name" value="YdhG-like"/>
</dbReference>
<sequence length="120" mass="13827">MTVDDYINQQTSDHQRILRWLRQLILTTDPAVREKIGWQVPVYTCRTQLLCYLNIVRAEAVAVDLAFMRGADLPDEAGLLESRGRKQIKSLVIRNVTDWNNDLIRTYIQEALLLSEGRGV</sequence>
<dbReference type="Proteomes" id="UP001597469">
    <property type="component" value="Unassembled WGS sequence"/>
</dbReference>
<dbReference type="EMBL" id="JBHULN010000001">
    <property type="protein sequence ID" value="MFD2569204.1"/>
    <property type="molecule type" value="Genomic_DNA"/>
</dbReference>
<dbReference type="Gene3D" id="3.90.1150.200">
    <property type="match status" value="1"/>
</dbReference>
<evidence type="ECO:0000259" key="1">
    <source>
        <dbReference type="Pfam" id="PF08818"/>
    </source>
</evidence>
<dbReference type="SUPFAM" id="SSF159888">
    <property type="entry name" value="YdhG-like"/>
    <property type="match status" value="1"/>
</dbReference>
<keyword evidence="3" id="KW-1185">Reference proteome</keyword>
<reference evidence="3" key="1">
    <citation type="journal article" date="2019" name="Int. J. Syst. Evol. Microbiol.">
        <title>The Global Catalogue of Microorganisms (GCM) 10K type strain sequencing project: providing services to taxonomists for standard genome sequencing and annotation.</title>
        <authorList>
            <consortium name="The Broad Institute Genomics Platform"/>
            <consortium name="The Broad Institute Genome Sequencing Center for Infectious Disease"/>
            <person name="Wu L."/>
            <person name="Ma J."/>
        </authorList>
    </citation>
    <scope>NUCLEOTIDE SEQUENCE [LARGE SCALE GENOMIC DNA]</scope>
    <source>
        <strain evidence="3">KCTC 42805</strain>
    </source>
</reference>
<dbReference type="RefSeq" id="WP_381517864.1">
    <property type="nucleotide sequence ID" value="NZ_JBHULN010000001.1"/>
</dbReference>
<gene>
    <name evidence="2" type="ORF">ACFSUS_01080</name>
</gene>
<dbReference type="Pfam" id="PF08818">
    <property type="entry name" value="DUF1801"/>
    <property type="match status" value="1"/>
</dbReference>
<evidence type="ECO:0000313" key="3">
    <source>
        <dbReference type="Proteomes" id="UP001597469"/>
    </source>
</evidence>
<protein>
    <submittedName>
        <fullName evidence="2">DUF1801 domain-containing protein</fullName>
    </submittedName>
</protein>
<comment type="caution">
    <text evidence="2">The sequence shown here is derived from an EMBL/GenBank/DDBJ whole genome shotgun (WGS) entry which is preliminary data.</text>
</comment>
<feature type="domain" description="YdhG-like" evidence="1">
    <location>
        <begin position="14"/>
        <end position="112"/>
    </location>
</feature>